<sequence length="77" mass="9054">MELLRRRKCKNQAHSALLNTCGVQGKEKCKNKRDRKEMFAELKLQSEQNMERVCEMRRLECRGLKDSCGNVVVKQQI</sequence>
<organism evidence="1 2">
    <name type="scientific">Octopus vulgaris</name>
    <name type="common">Common octopus</name>
    <dbReference type="NCBI Taxonomy" id="6645"/>
    <lineage>
        <taxon>Eukaryota</taxon>
        <taxon>Metazoa</taxon>
        <taxon>Spiralia</taxon>
        <taxon>Lophotrochozoa</taxon>
        <taxon>Mollusca</taxon>
        <taxon>Cephalopoda</taxon>
        <taxon>Coleoidea</taxon>
        <taxon>Octopodiformes</taxon>
        <taxon>Octopoda</taxon>
        <taxon>Incirrata</taxon>
        <taxon>Octopodidae</taxon>
        <taxon>Octopus</taxon>
    </lineage>
</organism>
<name>A0AA36AMH0_OCTVU</name>
<dbReference type="EMBL" id="OX597815">
    <property type="protein sequence ID" value="CAI9718833.1"/>
    <property type="molecule type" value="Genomic_DNA"/>
</dbReference>
<dbReference type="AlphaFoldDB" id="A0AA36AMH0"/>
<evidence type="ECO:0000313" key="1">
    <source>
        <dbReference type="EMBL" id="CAI9718833.1"/>
    </source>
</evidence>
<reference evidence="1" key="1">
    <citation type="submission" date="2023-08" db="EMBL/GenBank/DDBJ databases">
        <authorList>
            <person name="Alioto T."/>
            <person name="Alioto T."/>
            <person name="Gomez Garrido J."/>
        </authorList>
    </citation>
    <scope>NUCLEOTIDE SEQUENCE</scope>
</reference>
<keyword evidence="2" id="KW-1185">Reference proteome</keyword>
<accession>A0AA36AMH0</accession>
<gene>
    <name evidence="1" type="ORF">OCTVUL_1B001036</name>
</gene>
<protein>
    <submittedName>
        <fullName evidence="1">Uncharacterized protein</fullName>
    </submittedName>
</protein>
<proteinExistence type="predicted"/>
<dbReference type="Proteomes" id="UP001162480">
    <property type="component" value="Chromosome 2"/>
</dbReference>
<evidence type="ECO:0000313" key="2">
    <source>
        <dbReference type="Proteomes" id="UP001162480"/>
    </source>
</evidence>